<dbReference type="Proteomes" id="UP000676565">
    <property type="component" value="Unassembled WGS sequence"/>
</dbReference>
<accession>A0ABS5BN34</accession>
<organism evidence="1 2">
    <name type="scientific">Gemmata palustris</name>
    <dbReference type="NCBI Taxonomy" id="2822762"/>
    <lineage>
        <taxon>Bacteria</taxon>
        <taxon>Pseudomonadati</taxon>
        <taxon>Planctomycetota</taxon>
        <taxon>Planctomycetia</taxon>
        <taxon>Gemmatales</taxon>
        <taxon>Gemmataceae</taxon>
        <taxon>Gemmata</taxon>
    </lineage>
</organism>
<evidence type="ECO:0008006" key="3">
    <source>
        <dbReference type="Google" id="ProtNLM"/>
    </source>
</evidence>
<comment type="caution">
    <text evidence="1">The sequence shown here is derived from an EMBL/GenBank/DDBJ whole genome shotgun (WGS) entry which is preliminary data.</text>
</comment>
<gene>
    <name evidence="1" type="ORF">J8F10_07365</name>
</gene>
<evidence type="ECO:0000313" key="1">
    <source>
        <dbReference type="EMBL" id="MBP3955097.1"/>
    </source>
</evidence>
<name>A0ABS5BN34_9BACT</name>
<keyword evidence="2" id="KW-1185">Reference proteome</keyword>
<protein>
    <recommendedName>
        <fullName evidence="3">SMI1/KNR4 family protein</fullName>
    </recommendedName>
</protein>
<sequence length="85" mass="9460">MQARILRELFRNPFRTVAFSAEWRTDTTVALARGMYEAREFSAMPILADALQDAGCNHTDVLAHCRGAGAHLRGCWVLDLVLGRA</sequence>
<proteinExistence type="predicted"/>
<dbReference type="EMBL" id="JAGKQQ010000001">
    <property type="protein sequence ID" value="MBP3955097.1"/>
    <property type="molecule type" value="Genomic_DNA"/>
</dbReference>
<evidence type="ECO:0000313" key="2">
    <source>
        <dbReference type="Proteomes" id="UP000676565"/>
    </source>
</evidence>
<reference evidence="1 2" key="1">
    <citation type="submission" date="2021-04" db="EMBL/GenBank/DDBJ databases">
        <authorList>
            <person name="Ivanova A."/>
        </authorList>
    </citation>
    <scope>NUCLEOTIDE SEQUENCE [LARGE SCALE GENOMIC DNA]</scope>
    <source>
        <strain evidence="1 2">G18</strain>
    </source>
</reference>